<dbReference type="Proteomes" id="UP000694569">
    <property type="component" value="Unplaced"/>
</dbReference>
<dbReference type="SMART" id="SM00216">
    <property type="entry name" value="VWD"/>
    <property type="match status" value="1"/>
</dbReference>
<dbReference type="PROSITE" id="PS51233">
    <property type="entry name" value="VWFD"/>
    <property type="match status" value="1"/>
</dbReference>
<sequence>RPCFLLEKPTKNCPKNSTYQYAISACQKTCRSLSEPDLTCSFSIRCVPGCLCPDGLVLSNNGSCIPKEECPCLYNGEVYHNGESIQQDCNTWYEVIYTDYLLLLISAPRTRLRGYWSCSSRPVPQNRPSRNVTMAAVIKECGRTCMVYGEGHYVTYDGKRFDFSGDCEYTVTQDYCASNTANGTFRVITENIPCGSTGATCTKSLTYVITFQNFELKLSEGSYEVVERDTGSEVPYQVRKMGIYLVIEHLMIWFPYTLIMQKNNLLCDACHGNVCGLCGNYDGSVSNDFMTRSLSVVVNVQEFANSWKASPTCPDAEPIRDPCVANPYRRTWSLRHCSIIMSPVFSKCHGKVDPSPFHESCVHDTCACDSGGDCECFCTAVAAYAAACNEAGICVAWRTPEICPLFCDYYNPEGECEWHYKPCGAPCMKTCRNPSGNSQHFSSCYPKCPKSRPYFDEDIMKCVALANCGCYDDDGKRYNVGDMVPSYKNCESWYVLPRTIDTGAVYLKYNSGHRAISTCHRSTPHRSCGMTCLALSNSPLTFRPSRNPSELISSD</sequence>
<dbReference type="CDD" id="cd19941">
    <property type="entry name" value="TIL"/>
    <property type="match status" value="1"/>
</dbReference>
<keyword evidence="5" id="KW-1185">Reference proteome</keyword>
<dbReference type="InterPro" id="IPR014853">
    <property type="entry name" value="VWF/SSPO/ZAN-like_Cys-rich_dom"/>
</dbReference>
<dbReference type="InterPro" id="IPR001846">
    <property type="entry name" value="VWF_type-D"/>
</dbReference>
<reference evidence="4" key="1">
    <citation type="submission" date="2025-08" db="UniProtKB">
        <authorList>
            <consortium name="Ensembl"/>
        </authorList>
    </citation>
    <scope>IDENTIFICATION</scope>
</reference>
<dbReference type="Pfam" id="PF01826">
    <property type="entry name" value="TIL"/>
    <property type="match status" value="1"/>
</dbReference>
<dbReference type="SUPFAM" id="SSF57567">
    <property type="entry name" value="Serine protease inhibitors"/>
    <property type="match status" value="1"/>
</dbReference>
<dbReference type="Pfam" id="PF25962">
    <property type="entry name" value="TIL_OTOGL_Mucin"/>
    <property type="match status" value="1"/>
</dbReference>
<dbReference type="GeneTree" id="ENSGT00940000156076"/>
<evidence type="ECO:0000259" key="3">
    <source>
        <dbReference type="PROSITE" id="PS51233"/>
    </source>
</evidence>
<dbReference type="OrthoDB" id="160294at2759"/>
<name>A0A8C5WM78_9ANUR</name>
<dbReference type="PANTHER" id="PTHR11339">
    <property type="entry name" value="EXTRACELLULAR MATRIX GLYCOPROTEIN RELATED"/>
    <property type="match status" value="1"/>
</dbReference>
<evidence type="ECO:0000256" key="2">
    <source>
        <dbReference type="ARBA" id="ARBA00023180"/>
    </source>
</evidence>
<dbReference type="GO" id="GO:0005615">
    <property type="term" value="C:extracellular space"/>
    <property type="evidence" value="ECO:0007669"/>
    <property type="project" value="TreeGrafter"/>
</dbReference>
<evidence type="ECO:0000313" key="5">
    <source>
        <dbReference type="Proteomes" id="UP000694569"/>
    </source>
</evidence>
<dbReference type="AlphaFoldDB" id="A0A8C5WM78"/>
<evidence type="ECO:0000313" key="4">
    <source>
        <dbReference type="Ensembl" id="ENSLLEP00000048193.1"/>
    </source>
</evidence>
<dbReference type="Pfam" id="PF08742">
    <property type="entry name" value="C8"/>
    <property type="match status" value="1"/>
</dbReference>
<protein>
    <recommendedName>
        <fullName evidence="3">VWFD domain-containing protein</fullName>
    </recommendedName>
</protein>
<dbReference type="Gene3D" id="2.10.25.10">
    <property type="entry name" value="Laminin"/>
    <property type="match status" value="1"/>
</dbReference>
<proteinExistence type="predicted"/>
<organism evidence="4 5">
    <name type="scientific">Leptobrachium leishanense</name>
    <name type="common">Leishan spiny toad</name>
    <dbReference type="NCBI Taxonomy" id="445787"/>
    <lineage>
        <taxon>Eukaryota</taxon>
        <taxon>Metazoa</taxon>
        <taxon>Chordata</taxon>
        <taxon>Craniata</taxon>
        <taxon>Vertebrata</taxon>
        <taxon>Euteleostomi</taxon>
        <taxon>Amphibia</taxon>
        <taxon>Batrachia</taxon>
        <taxon>Anura</taxon>
        <taxon>Pelobatoidea</taxon>
        <taxon>Megophryidae</taxon>
        <taxon>Leptobrachium</taxon>
    </lineage>
</organism>
<dbReference type="GO" id="GO:0031012">
    <property type="term" value="C:extracellular matrix"/>
    <property type="evidence" value="ECO:0007669"/>
    <property type="project" value="TreeGrafter"/>
</dbReference>
<dbReference type="InterPro" id="IPR050780">
    <property type="entry name" value="Mucin_vWF_Thrombospondin_sf"/>
</dbReference>
<accession>A0A8C5WM78</accession>
<dbReference type="FunFam" id="2.10.25.10:FF:000674">
    <property type="entry name" value="Mucin-2"/>
    <property type="match status" value="1"/>
</dbReference>
<dbReference type="InterPro" id="IPR002919">
    <property type="entry name" value="TIL_dom"/>
</dbReference>
<dbReference type="Ensembl" id="ENSLLET00000050078.1">
    <property type="protein sequence ID" value="ENSLLEP00000048193.1"/>
    <property type="gene ID" value="ENSLLEG00000030375.1"/>
</dbReference>
<dbReference type="Pfam" id="PF00094">
    <property type="entry name" value="VWD"/>
    <property type="match status" value="1"/>
</dbReference>
<reference evidence="4" key="2">
    <citation type="submission" date="2025-09" db="UniProtKB">
        <authorList>
            <consortium name="Ensembl"/>
        </authorList>
    </citation>
    <scope>IDENTIFICATION</scope>
</reference>
<dbReference type="InterPro" id="IPR036084">
    <property type="entry name" value="Ser_inhib-like_sf"/>
</dbReference>
<feature type="domain" description="VWFD" evidence="3">
    <location>
        <begin position="143"/>
        <end position="314"/>
    </location>
</feature>
<keyword evidence="1" id="KW-1015">Disulfide bond</keyword>
<dbReference type="SMART" id="SM00832">
    <property type="entry name" value="C8"/>
    <property type="match status" value="1"/>
</dbReference>
<keyword evidence="2" id="KW-0325">Glycoprotein</keyword>
<dbReference type="InterPro" id="IPR058753">
    <property type="entry name" value="TIL_OTOGL_Mucin"/>
</dbReference>
<dbReference type="PANTHER" id="PTHR11339:SF400">
    <property type="entry name" value="MUCIN-5AC ISOFORM X1"/>
    <property type="match status" value="1"/>
</dbReference>
<evidence type="ECO:0000256" key="1">
    <source>
        <dbReference type="ARBA" id="ARBA00023157"/>
    </source>
</evidence>